<evidence type="ECO:0000256" key="1">
    <source>
        <dbReference type="SAM" id="Phobius"/>
    </source>
</evidence>
<evidence type="ECO:0000313" key="2">
    <source>
        <dbReference type="EMBL" id="CAA2955490.1"/>
    </source>
</evidence>
<feature type="transmembrane region" description="Helical" evidence="1">
    <location>
        <begin position="90"/>
        <end position="110"/>
    </location>
</feature>
<dbReference type="EMBL" id="CACTIH010000152">
    <property type="protein sequence ID" value="CAA2955490.1"/>
    <property type="molecule type" value="Genomic_DNA"/>
</dbReference>
<organism evidence="2 3">
    <name type="scientific">Olea europaea subsp. europaea</name>
    <dbReference type="NCBI Taxonomy" id="158383"/>
    <lineage>
        <taxon>Eukaryota</taxon>
        <taxon>Viridiplantae</taxon>
        <taxon>Streptophyta</taxon>
        <taxon>Embryophyta</taxon>
        <taxon>Tracheophyta</taxon>
        <taxon>Spermatophyta</taxon>
        <taxon>Magnoliopsida</taxon>
        <taxon>eudicotyledons</taxon>
        <taxon>Gunneridae</taxon>
        <taxon>Pentapetalae</taxon>
        <taxon>asterids</taxon>
        <taxon>lamiids</taxon>
        <taxon>Lamiales</taxon>
        <taxon>Oleaceae</taxon>
        <taxon>Oleeae</taxon>
        <taxon>Olea</taxon>
    </lineage>
</organism>
<keyword evidence="3" id="KW-1185">Reference proteome</keyword>
<proteinExistence type="predicted"/>
<keyword evidence="1" id="KW-0472">Membrane</keyword>
<gene>
    <name evidence="2" type="ORF">OLEA9_A038528</name>
</gene>
<dbReference type="Proteomes" id="UP000594638">
    <property type="component" value="Unassembled WGS sequence"/>
</dbReference>
<protein>
    <submittedName>
        <fullName evidence="2">Uncharacterized protein</fullName>
    </submittedName>
</protein>
<keyword evidence="1" id="KW-0812">Transmembrane</keyword>
<reference evidence="2 3" key="1">
    <citation type="submission" date="2019-12" db="EMBL/GenBank/DDBJ databases">
        <authorList>
            <person name="Alioto T."/>
            <person name="Alioto T."/>
            <person name="Gomez Garrido J."/>
        </authorList>
    </citation>
    <scope>NUCLEOTIDE SEQUENCE [LARGE SCALE GENOMIC DNA]</scope>
</reference>
<name>A0A8S0PMI6_OLEEU</name>
<sequence length="115" mass="12949">MRPNSIAQFPNQIGLSFVYSIFHFFAPNRFHTSISFKPTTNPYLITERRTQLAWCLAKEWKVELHKTTTNSYGLRYLIAVAGETRGRRRAVYSAFLGGVQLSVPVAGWIVGVGLG</sequence>
<comment type="caution">
    <text evidence="2">The sequence shown here is derived from an EMBL/GenBank/DDBJ whole genome shotgun (WGS) entry which is preliminary data.</text>
</comment>
<keyword evidence="1" id="KW-1133">Transmembrane helix</keyword>
<evidence type="ECO:0000313" key="3">
    <source>
        <dbReference type="Proteomes" id="UP000594638"/>
    </source>
</evidence>
<dbReference type="AlphaFoldDB" id="A0A8S0PMI6"/>
<accession>A0A8S0PMI6</accession>
<dbReference type="Gramene" id="OE9A038528T1">
    <property type="protein sequence ID" value="OE9A038528C1"/>
    <property type="gene ID" value="OE9A038528"/>
</dbReference>